<organism evidence="2 3">
    <name type="scientific">Dendryphion nanum</name>
    <dbReference type="NCBI Taxonomy" id="256645"/>
    <lineage>
        <taxon>Eukaryota</taxon>
        <taxon>Fungi</taxon>
        <taxon>Dikarya</taxon>
        <taxon>Ascomycota</taxon>
        <taxon>Pezizomycotina</taxon>
        <taxon>Dothideomycetes</taxon>
        <taxon>Pleosporomycetidae</taxon>
        <taxon>Pleosporales</taxon>
        <taxon>Torulaceae</taxon>
        <taxon>Dendryphion</taxon>
    </lineage>
</organism>
<keyword evidence="1" id="KW-0472">Membrane</keyword>
<gene>
    <name evidence="2" type="ORF">B0J11DRAFT_449544</name>
</gene>
<reference evidence="2" key="1">
    <citation type="journal article" date="2021" name="Nat. Commun.">
        <title>Genetic determinants of endophytism in the Arabidopsis root mycobiome.</title>
        <authorList>
            <person name="Mesny F."/>
            <person name="Miyauchi S."/>
            <person name="Thiergart T."/>
            <person name="Pickel B."/>
            <person name="Atanasova L."/>
            <person name="Karlsson M."/>
            <person name="Huettel B."/>
            <person name="Barry K.W."/>
            <person name="Haridas S."/>
            <person name="Chen C."/>
            <person name="Bauer D."/>
            <person name="Andreopoulos W."/>
            <person name="Pangilinan J."/>
            <person name="LaButti K."/>
            <person name="Riley R."/>
            <person name="Lipzen A."/>
            <person name="Clum A."/>
            <person name="Drula E."/>
            <person name="Henrissat B."/>
            <person name="Kohler A."/>
            <person name="Grigoriev I.V."/>
            <person name="Martin F.M."/>
            <person name="Hacquard S."/>
        </authorList>
    </citation>
    <scope>NUCLEOTIDE SEQUENCE</scope>
    <source>
        <strain evidence="2">MPI-CAGE-CH-0243</strain>
    </source>
</reference>
<keyword evidence="1" id="KW-1133">Transmembrane helix</keyword>
<proteinExistence type="predicted"/>
<evidence type="ECO:0000313" key="3">
    <source>
        <dbReference type="Proteomes" id="UP000700596"/>
    </source>
</evidence>
<feature type="transmembrane region" description="Helical" evidence="1">
    <location>
        <begin position="73"/>
        <end position="93"/>
    </location>
</feature>
<evidence type="ECO:0000256" key="1">
    <source>
        <dbReference type="SAM" id="Phobius"/>
    </source>
</evidence>
<dbReference type="Proteomes" id="UP000700596">
    <property type="component" value="Unassembled WGS sequence"/>
</dbReference>
<evidence type="ECO:0000313" key="2">
    <source>
        <dbReference type="EMBL" id="KAH7108693.1"/>
    </source>
</evidence>
<comment type="caution">
    <text evidence="2">The sequence shown here is derived from an EMBL/GenBank/DDBJ whole genome shotgun (WGS) entry which is preliminary data.</text>
</comment>
<feature type="transmembrane region" description="Helical" evidence="1">
    <location>
        <begin position="105"/>
        <end position="125"/>
    </location>
</feature>
<protein>
    <submittedName>
        <fullName evidence="2">Uncharacterized protein</fullName>
    </submittedName>
</protein>
<dbReference type="EMBL" id="JAGMWT010000037">
    <property type="protein sequence ID" value="KAH7108693.1"/>
    <property type="molecule type" value="Genomic_DNA"/>
</dbReference>
<feature type="transmembrane region" description="Helical" evidence="1">
    <location>
        <begin position="153"/>
        <end position="176"/>
    </location>
</feature>
<feature type="transmembrane region" description="Helical" evidence="1">
    <location>
        <begin position="209"/>
        <end position="228"/>
    </location>
</feature>
<feature type="transmembrane region" description="Helical" evidence="1">
    <location>
        <begin position="44"/>
        <end position="61"/>
    </location>
</feature>
<feature type="transmembrane region" description="Helical" evidence="1">
    <location>
        <begin position="20"/>
        <end position="37"/>
    </location>
</feature>
<keyword evidence="3" id="KW-1185">Reference proteome</keyword>
<sequence length="279" mass="30493">MAESQVPGNTTLASDLYGDGVRIGIYLQVLGMLLCCIRHKQSGIKLASSSTILALLAAWSVRISKEDLSPVEAWIVLAIIGLIWVPTIAALVAPTNMVGEGVATTALAVALIWHTFAMIAFWSTLFKSLPQLGTQNMMFFLGRVNIKGRVSEFMVAVGGGQIFILAPSLIIFLIMIRRGTKAWLRGEKELDIESLHQEKRWMKKSQQRVVAYLGVLGLLGWTVGIIAVELMIRWNGLVPVKDLSQPGQLVPFVTGIIICTDAFVGLLQPPWNVRGSRGE</sequence>
<dbReference type="AlphaFoldDB" id="A0A9P9I5N0"/>
<name>A0A9P9I5N0_9PLEO</name>
<dbReference type="OrthoDB" id="3945378at2759"/>
<accession>A0A9P9I5N0</accession>
<keyword evidence="1" id="KW-0812">Transmembrane</keyword>
<feature type="transmembrane region" description="Helical" evidence="1">
    <location>
        <begin position="248"/>
        <end position="267"/>
    </location>
</feature>